<keyword evidence="8" id="KW-0325">Glycoprotein</keyword>
<protein>
    <recommendedName>
        <fullName evidence="13">Link domain-containing protein</fullName>
    </recommendedName>
</protein>
<evidence type="ECO:0000256" key="8">
    <source>
        <dbReference type="ARBA" id="ARBA00023180"/>
    </source>
</evidence>
<dbReference type="InterPro" id="IPR043210">
    <property type="entry name" value="CD44_antigen-like"/>
</dbReference>
<evidence type="ECO:0000313" key="14">
    <source>
        <dbReference type="EMBL" id="TNM91081.1"/>
    </source>
</evidence>
<evidence type="ECO:0000256" key="4">
    <source>
        <dbReference type="ARBA" id="ARBA00022989"/>
    </source>
</evidence>
<dbReference type="Proteomes" id="UP000516260">
    <property type="component" value="Chromosome 3"/>
</dbReference>
<organism evidence="14 15">
    <name type="scientific">Takifugu bimaculatus</name>
    <dbReference type="NCBI Taxonomy" id="433685"/>
    <lineage>
        <taxon>Eukaryota</taxon>
        <taxon>Metazoa</taxon>
        <taxon>Chordata</taxon>
        <taxon>Craniata</taxon>
        <taxon>Vertebrata</taxon>
        <taxon>Euteleostomi</taxon>
        <taxon>Actinopterygii</taxon>
        <taxon>Neopterygii</taxon>
        <taxon>Teleostei</taxon>
        <taxon>Neoteleostei</taxon>
        <taxon>Acanthomorphata</taxon>
        <taxon>Eupercaria</taxon>
        <taxon>Tetraodontiformes</taxon>
        <taxon>Tetradontoidea</taxon>
        <taxon>Tetraodontidae</taxon>
        <taxon>Takifugu</taxon>
    </lineage>
</organism>
<dbReference type="GO" id="GO:0004888">
    <property type="term" value="F:transmembrane signaling receptor activity"/>
    <property type="evidence" value="ECO:0007669"/>
    <property type="project" value="TreeGrafter"/>
</dbReference>
<dbReference type="InterPro" id="IPR016186">
    <property type="entry name" value="C-type_lectin-like/link_sf"/>
</dbReference>
<feature type="chain" id="PRO_5021269834" description="Link domain-containing protein" evidence="12">
    <location>
        <begin position="21"/>
        <end position="288"/>
    </location>
</feature>
<dbReference type="PROSITE" id="PS50963">
    <property type="entry name" value="LINK_2"/>
    <property type="match status" value="1"/>
</dbReference>
<dbReference type="PANTHER" id="PTHR10225:SF2">
    <property type="entry name" value="LYMPHATIC VESSEL ENDOTHELIAL HYALURONIC ACID RECEPTOR 1"/>
    <property type="match status" value="1"/>
</dbReference>
<proteinExistence type="predicted"/>
<evidence type="ECO:0000256" key="5">
    <source>
        <dbReference type="ARBA" id="ARBA00023136"/>
    </source>
</evidence>
<gene>
    <name evidence="14" type="ORF">fugu_003370</name>
</gene>
<dbReference type="PANTHER" id="PTHR10225">
    <property type="entry name" value="HYALURONAN RECEPTOR"/>
    <property type="match status" value="1"/>
</dbReference>
<evidence type="ECO:0000256" key="11">
    <source>
        <dbReference type="SAM" id="Phobius"/>
    </source>
</evidence>
<sequence>MKNILLYIASALSATAVVCAQSFNGSGIRVFPAENQSVAGVFLVSHWNSLHQPQYAFNTSEARRMCGSLGVSIASKAQVKEALDRGLETCRYGWTDENLAVIPRSKALASCGQNKTGLVTWRAAVTQKFDVFCFNETDAAAQLRTTTTDSLFSSSDFPEQTHSSSTVASPTRNMPPSSSLTPFPSSSSSPADSEVESALFVGSTKGSFGAKAILITSACVLLLVAVVILAFLKLRRRHVMSADMKQPQEESIQIEEWTCGENGQETKTDPQEDERIEVDGTCQTDVQG</sequence>
<name>A0A4Z2BFA3_9TELE</name>
<dbReference type="GO" id="GO:0007155">
    <property type="term" value="P:cell adhesion"/>
    <property type="evidence" value="ECO:0007669"/>
    <property type="project" value="InterPro"/>
</dbReference>
<feature type="disulfide bond" evidence="9">
    <location>
        <begin position="90"/>
        <end position="111"/>
    </location>
</feature>
<feature type="region of interest" description="Disordered" evidence="10">
    <location>
        <begin position="152"/>
        <end position="189"/>
    </location>
</feature>
<reference evidence="14 15" key="1">
    <citation type="submission" date="2019-04" db="EMBL/GenBank/DDBJ databases">
        <title>The sequence and de novo assembly of Takifugu bimaculatus genome using PacBio and Hi-C technologies.</title>
        <authorList>
            <person name="Xu P."/>
            <person name="Liu B."/>
            <person name="Zhou Z."/>
        </authorList>
    </citation>
    <scope>NUCLEOTIDE SEQUENCE [LARGE SCALE GENOMIC DNA]</scope>
    <source>
        <strain evidence="14">TB-2018</strain>
        <tissue evidence="14">Muscle</tissue>
    </source>
</reference>
<dbReference type="Gene3D" id="3.10.100.10">
    <property type="entry name" value="Mannose-Binding Protein A, subunit A"/>
    <property type="match status" value="1"/>
</dbReference>
<evidence type="ECO:0000256" key="1">
    <source>
        <dbReference type="ARBA" id="ARBA00004167"/>
    </source>
</evidence>
<dbReference type="PROSITE" id="PS01241">
    <property type="entry name" value="LINK_1"/>
    <property type="match status" value="1"/>
</dbReference>
<feature type="region of interest" description="Disordered" evidence="10">
    <location>
        <begin position="255"/>
        <end position="288"/>
    </location>
</feature>
<evidence type="ECO:0000256" key="10">
    <source>
        <dbReference type="SAM" id="MobiDB-lite"/>
    </source>
</evidence>
<dbReference type="SMART" id="SM00445">
    <property type="entry name" value="LINK"/>
    <property type="match status" value="1"/>
</dbReference>
<comment type="subcellular location">
    <subcellularLocation>
        <location evidence="1">Membrane</location>
        <topology evidence="1">Single-pass membrane protein</topology>
    </subcellularLocation>
</comment>
<feature type="transmembrane region" description="Helical" evidence="11">
    <location>
        <begin position="212"/>
        <end position="232"/>
    </location>
</feature>
<dbReference type="InterPro" id="IPR000538">
    <property type="entry name" value="Link_dom"/>
</dbReference>
<evidence type="ECO:0000256" key="2">
    <source>
        <dbReference type="ARBA" id="ARBA00022692"/>
    </source>
</evidence>
<dbReference type="EMBL" id="SWLE01000016">
    <property type="protein sequence ID" value="TNM91081.1"/>
    <property type="molecule type" value="Genomic_DNA"/>
</dbReference>
<keyword evidence="4 11" id="KW-1133">Transmembrane helix</keyword>
<dbReference type="InterPro" id="IPR016187">
    <property type="entry name" value="CTDL_fold"/>
</dbReference>
<keyword evidence="15" id="KW-1185">Reference proteome</keyword>
<dbReference type="GO" id="GO:0005540">
    <property type="term" value="F:hyaluronic acid binding"/>
    <property type="evidence" value="ECO:0007669"/>
    <property type="project" value="InterPro"/>
</dbReference>
<keyword evidence="3 12" id="KW-0732">Signal</keyword>
<dbReference type="GO" id="GO:0005886">
    <property type="term" value="C:plasma membrane"/>
    <property type="evidence" value="ECO:0007669"/>
    <property type="project" value="TreeGrafter"/>
</dbReference>
<dbReference type="Pfam" id="PF00193">
    <property type="entry name" value="Xlink"/>
    <property type="match status" value="1"/>
</dbReference>
<feature type="compositionally biased region" description="Low complexity" evidence="10">
    <location>
        <begin position="175"/>
        <end position="189"/>
    </location>
</feature>
<evidence type="ECO:0000256" key="3">
    <source>
        <dbReference type="ARBA" id="ARBA00022729"/>
    </source>
</evidence>
<comment type="caution">
    <text evidence="14">The sequence shown here is derived from an EMBL/GenBank/DDBJ whole genome shotgun (WGS) entry which is preliminary data.</text>
</comment>
<feature type="compositionally biased region" description="Polar residues" evidence="10">
    <location>
        <begin position="158"/>
        <end position="174"/>
    </location>
</feature>
<comment type="caution">
    <text evidence="9">Lacks conserved residue(s) required for the propagation of feature annotation.</text>
</comment>
<evidence type="ECO:0000259" key="13">
    <source>
        <dbReference type="PROSITE" id="PS50963"/>
    </source>
</evidence>
<evidence type="ECO:0000313" key="15">
    <source>
        <dbReference type="Proteomes" id="UP000516260"/>
    </source>
</evidence>
<keyword evidence="2 11" id="KW-0812">Transmembrane</keyword>
<keyword evidence="6 9" id="KW-1015">Disulfide bond</keyword>
<evidence type="ECO:0000256" key="12">
    <source>
        <dbReference type="SAM" id="SignalP"/>
    </source>
</evidence>
<feature type="signal peptide" evidence="12">
    <location>
        <begin position="1"/>
        <end position="20"/>
    </location>
</feature>
<keyword evidence="7" id="KW-0675">Receptor</keyword>
<feature type="domain" description="Link" evidence="13">
    <location>
        <begin position="40"/>
        <end position="135"/>
    </location>
</feature>
<dbReference type="AlphaFoldDB" id="A0A4Z2BFA3"/>
<accession>A0A4Z2BFA3</accession>
<dbReference type="SUPFAM" id="SSF56436">
    <property type="entry name" value="C-type lectin-like"/>
    <property type="match status" value="1"/>
</dbReference>
<evidence type="ECO:0000256" key="7">
    <source>
        <dbReference type="ARBA" id="ARBA00023170"/>
    </source>
</evidence>
<evidence type="ECO:0000256" key="6">
    <source>
        <dbReference type="ARBA" id="ARBA00023157"/>
    </source>
</evidence>
<evidence type="ECO:0000256" key="9">
    <source>
        <dbReference type="PROSITE-ProRule" id="PRU00323"/>
    </source>
</evidence>
<keyword evidence="5 11" id="KW-0472">Membrane</keyword>